<feature type="domain" description="DUF3615" evidence="2">
    <location>
        <begin position="125"/>
        <end position="239"/>
    </location>
</feature>
<dbReference type="InterPro" id="IPR022059">
    <property type="entry name" value="DUF3615"/>
</dbReference>
<gene>
    <name evidence="3" type="ORF">EJB05_16208</name>
</gene>
<evidence type="ECO:0000256" key="1">
    <source>
        <dbReference type="SAM" id="MobiDB-lite"/>
    </source>
</evidence>
<proteinExistence type="predicted"/>
<name>A0A5J9VEG0_9POAL</name>
<dbReference type="Pfam" id="PF12274">
    <property type="entry name" value="DUF3615"/>
    <property type="match status" value="1"/>
</dbReference>
<dbReference type="EMBL" id="RWGY01000009">
    <property type="protein sequence ID" value="TVU34376.1"/>
    <property type="molecule type" value="Genomic_DNA"/>
</dbReference>
<evidence type="ECO:0000313" key="3">
    <source>
        <dbReference type="EMBL" id="TVU34376.1"/>
    </source>
</evidence>
<dbReference type="PANTHER" id="PTHR34710:SF12">
    <property type="entry name" value="DIRIGENT PROTEIN"/>
    <property type="match status" value="1"/>
</dbReference>
<accession>A0A5J9VEG0</accession>
<keyword evidence="4" id="KW-1185">Reference proteome</keyword>
<feature type="region of interest" description="Disordered" evidence="1">
    <location>
        <begin position="1"/>
        <end position="71"/>
    </location>
</feature>
<dbReference type="PANTHER" id="PTHR34710">
    <property type="entry name" value="OS03G0834100 PROTEIN"/>
    <property type="match status" value="1"/>
</dbReference>
<dbReference type="Gramene" id="TVU34376">
    <property type="protein sequence ID" value="TVU34376"/>
    <property type="gene ID" value="EJB05_16208"/>
</dbReference>
<dbReference type="AlphaFoldDB" id="A0A5J9VEG0"/>
<protein>
    <recommendedName>
        <fullName evidence="2">DUF3615 domain-containing protein</fullName>
    </recommendedName>
</protein>
<organism evidence="3 4">
    <name type="scientific">Eragrostis curvula</name>
    <name type="common">weeping love grass</name>
    <dbReference type="NCBI Taxonomy" id="38414"/>
    <lineage>
        <taxon>Eukaryota</taxon>
        <taxon>Viridiplantae</taxon>
        <taxon>Streptophyta</taxon>
        <taxon>Embryophyta</taxon>
        <taxon>Tracheophyta</taxon>
        <taxon>Spermatophyta</taxon>
        <taxon>Magnoliopsida</taxon>
        <taxon>Liliopsida</taxon>
        <taxon>Poales</taxon>
        <taxon>Poaceae</taxon>
        <taxon>PACMAD clade</taxon>
        <taxon>Chloridoideae</taxon>
        <taxon>Eragrostideae</taxon>
        <taxon>Eragrostidinae</taxon>
        <taxon>Eragrostis</taxon>
    </lineage>
</organism>
<evidence type="ECO:0000259" key="2">
    <source>
        <dbReference type="Pfam" id="PF12274"/>
    </source>
</evidence>
<dbReference type="Proteomes" id="UP000324897">
    <property type="component" value="Unassembled WGS sequence"/>
</dbReference>
<evidence type="ECO:0000313" key="4">
    <source>
        <dbReference type="Proteomes" id="UP000324897"/>
    </source>
</evidence>
<sequence length="259" mass="29146">MTSLPKARTPAAAELTGSGGGVSTAAPCWNGRLRTRKRCPDASTSSSSPSPAFRRQTRKRRRDASAPAPAARAFVFKPSKKKSDQAVEIGSVDDANAEFVTASLFHLTQEEMLPYYNRLYKKRANMGLAWYHESNQEDRYEFTNVHLSDVYNFMDDGVCYMHMNFRARNEATRSEKLFFAELALTDNVFNQYGGYVTTTCSIVDDNCLGGMKHRLDDGLPTERRDKQHCYVCSKDIKHPKGESYKGGHYAENYCVDGDD</sequence>
<comment type="caution">
    <text evidence="3">The sequence shown here is derived from an EMBL/GenBank/DDBJ whole genome shotgun (WGS) entry which is preliminary data.</text>
</comment>
<reference evidence="3 4" key="1">
    <citation type="journal article" date="2019" name="Sci. Rep.">
        <title>A high-quality genome of Eragrostis curvula grass provides insights into Poaceae evolution and supports new strategies to enhance forage quality.</title>
        <authorList>
            <person name="Carballo J."/>
            <person name="Santos B.A.C.M."/>
            <person name="Zappacosta D."/>
            <person name="Garbus I."/>
            <person name="Selva J.P."/>
            <person name="Gallo C.A."/>
            <person name="Diaz A."/>
            <person name="Albertini E."/>
            <person name="Caccamo M."/>
            <person name="Echenique V."/>
        </authorList>
    </citation>
    <scope>NUCLEOTIDE SEQUENCE [LARGE SCALE GENOMIC DNA]</scope>
    <source>
        <strain evidence="4">cv. Victoria</strain>
        <tissue evidence="3">Leaf</tissue>
    </source>
</reference>
<dbReference type="OrthoDB" id="676148at2759"/>